<dbReference type="RefSeq" id="WP_166095378.1">
    <property type="nucleotide sequence ID" value="NZ_CP049871.1"/>
</dbReference>
<feature type="transmembrane region" description="Helical" evidence="2">
    <location>
        <begin position="15"/>
        <end position="36"/>
    </location>
</feature>
<proteinExistence type="predicted"/>
<dbReference type="AlphaFoldDB" id="A0A6G7ZPQ1"/>
<keyword evidence="2" id="KW-0472">Membrane</keyword>
<dbReference type="KEGG" id="ssin:G7078_09370"/>
<sequence>MSSYQATDRNGRWKAIAAVAAVHALLGAVILSGLNVRLVHQAVERMSTFDVIVPKPPPPPPPPPSKEQPRPKPSSAGAPEKKPSPSPVVVPEPRIPIPTSNPVVAANIAGTGSARSGGGGGNGNGNGNGGAGNGAGNGGGLPARLIRNLTRGDYRAVTGGRLASGSAALALRVDARGQVAGCQLIESSGDPFIDGGLCGLARQRLRFDPARDPSGRPVPYSTNYRAVWRVR</sequence>
<feature type="compositionally biased region" description="Gly residues" evidence="1">
    <location>
        <begin position="115"/>
        <end position="135"/>
    </location>
</feature>
<organism evidence="3 4">
    <name type="scientific">Sphingomonas sinipercae</name>
    <dbReference type="NCBI Taxonomy" id="2714944"/>
    <lineage>
        <taxon>Bacteria</taxon>
        <taxon>Pseudomonadati</taxon>
        <taxon>Pseudomonadota</taxon>
        <taxon>Alphaproteobacteria</taxon>
        <taxon>Sphingomonadales</taxon>
        <taxon>Sphingomonadaceae</taxon>
        <taxon>Sphingomonas</taxon>
    </lineage>
</organism>
<evidence type="ECO:0008006" key="5">
    <source>
        <dbReference type="Google" id="ProtNLM"/>
    </source>
</evidence>
<accession>A0A6G7ZPQ1</accession>
<keyword evidence="2" id="KW-1133">Transmembrane helix</keyword>
<feature type="compositionally biased region" description="Pro residues" evidence="1">
    <location>
        <begin position="84"/>
        <end position="96"/>
    </location>
</feature>
<feature type="compositionally biased region" description="Pro residues" evidence="1">
    <location>
        <begin position="54"/>
        <end position="66"/>
    </location>
</feature>
<gene>
    <name evidence="3" type="ORF">G7078_09370</name>
</gene>
<name>A0A6G7ZPQ1_9SPHN</name>
<reference evidence="3 4" key="1">
    <citation type="submission" date="2020-03" db="EMBL/GenBank/DDBJ databases">
        <title>Sphingomonas sp. nov., isolated from fish.</title>
        <authorList>
            <person name="Hyun D.-W."/>
            <person name="Bae J.-W."/>
        </authorList>
    </citation>
    <scope>NUCLEOTIDE SEQUENCE [LARGE SCALE GENOMIC DNA]</scope>
    <source>
        <strain evidence="3 4">HDW15C</strain>
    </source>
</reference>
<dbReference type="EMBL" id="CP049871">
    <property type="protein sequence ID" value="QIL02967.1"/>
    <property type="molecule type" value="Genomic_DNA"/>
</dbReference>
<protein>
    <recommendedName>
        <fullName evidence="5">Energy transducer TonB</fullName>
    </recommendedName>
</protein>
<keyword evidence="4" id="KW-1185">Reference proteome</keyword>
<keyword evidence="2" id="KW-0812">Transmembrane</keyword>
<evidence type="ECO:0000313" key="4">
    <source>
        <dbReference type="Proteomes" id="UP000502502"/>
    </source>
</evidence>
<feature type="region of interest" description="Disordered" evidence="1">
    <location>
        <begin position="51"/>
        <end position="135"/>
    </location>
</feature>
<dbReference type="Proteomes" id="UP000502502">
    <property type="component" value="Chromosome"/>
</dbReference>
<evidence type="ECO:0000313" key="3">
    <source>
        <dbReference type="EMBL" id="QIL02967.1"/>
    </source>
</evidence>
<evidence type="ECO:0000256" key="2">
    <source>
        <dbReference type="SAM" id="Phobius"/>
    </source>
</evidence>
<evidence type="ECO:0000256" key="1">
    <source>
        <dbReference type="SAM" id="MobiDB-lite"/>
    </source>
</evidence>